<dbReference type="Gene3D" id="3.10.620.30">
    <property type="match status" value="1"/>
</dbReference>
<feature type="domain" description="Transglutaminase-like" evidence="2">
    <location>
        <begin position="400"/>
        <end position="461"/>
    </location>
</feature>
<protein>
    <recommendedName>
        <fullName evidence="2">Transglutaminase-like domain-containing protein</fullName>
    </recommendedName>
</protein>
<dbReference type="SUPFAM" id="SSF54001">
    <property type="entry name" value="Cysteine proteinases"/>
    <property type="match status" value="1"/>
</dbReference>
<dbReference type="SMART" id="SM00460">
    <property type="entry name" value="TGc"/>
    <property type="match status" value="1"/>
</dbReference>
<dbReference type="GO" id="GO:0005737">
    <property type="term" value="C:cytoplasm"/>
    <property type="evidence" value="ECO:0007669"/>
    <property type="project" value="TreeGrafter"/>
</dbReference>
<evidence type="ECO:0000313" key="4">
    <source>
        <dbReference type="Proteomes" id="UP000772186"/>
    </source>
</evidence>
<dbReference type="EMBL" id="JAIQBY010000051">
    <property type="protein sequence ID" value="MBZ4195695.1"/>
    <property type="molecule type" value="Genomic_DNA"/>
</dbReference>
<dbReference type="AlphaFoldDB" id="A0A953NDQ9"/>
<dbReference type="InterPro" id="IPR038765">
    <property type="entry name" value="Papain-like_cys_pep_sf"/>
</dbReference>
<dbReference type="NCBIfam" id="NF045980">
    <property type="entry name" value="MAG6410_fam_LP"/>
    <property type="match status" value="1"/>
</dbReference>
<dbReference type="InterPro" id="IPR002931">
    <property type="entry name" value="Transglutaminase-like"/>
</dbReference>
<name>A0A953NDQ9_9MOLU</name>
<dbReference type="Pfam" id="PF01841">
    <property type="entry name" value="Transglut_core"/>
    <property type="match status" value="1"/>
</dbReference>
<comment type="caution">
    <text evidence="3">The sequence shown here is derived from an EMBL/GenBank/DDBJ whole genome shotgun (WGS) entry which is preliminary data.</text>
</comment>
<dbReference type="PROSITE" id="PS51257">
    <property type="entry name" value="PROKAR_LIPOPROTEIN"/>
    <property type="match status" value="1"/>
</dbReference>
<dbReference type="PANTHER" id="PTHR46333">
    <property type="entry name" value="CYTOKINESIS PROTEIN 3"/>
    <property type="match status" value="1"/>
</dbReference>
<keyword evidence="4" id="KW-1185">Reference proteome</keyword>
<reference evidence="3 4" key="1">
    <citation type="submission" date="2021-09" db="EMBL/GenBank/DDBJ databases">
        <title>WGS of Mycoplasma sp. Zaradi2 strains.</title>
        <authorList>
            <person name="Spergser J."/>
        </authorList>
    </citation>
    <scope>NUCLEOTIDE SEQUENCE [LARGE SCALE GENOMIC DNA]</scope>
    <source>
        <strain evidence="3 4">1331</strain>
    </source>
</reference>
<gene>
    <name evidence="3" type="ORF">LAD73_03135</name>
</gene>
<feature type="compositionally biased region" description="Basic and acidic residues" evidence="1">
    <location>
        <begin position="57"/>
        <end position="78"/>
    </location>
</feature>
<dbReference type="Proteomes" id="UP000772186">
    <property type="component" value="Unassembled WGS sequence"/>
</dbReference>
<feature type="region of interest" description="Disordered" evidence="1">
    <location>
        <begin position="51"/>
        <end position="90"/>
    </location>
</feature>
<dbReference type="PANTHER" id="PTHR46333:SF2">
    <property type="entry name" value="CYTOKINESIS PROTEIN 3"/>
    <property type="match status" value="1"/>
</dbReference>
<proteinExistence type="predicted"/>
<dbReference type="RefSeq" id="WP_223644968.1">
    <property type="nucleotide sequence ID" value="NZ_JAIQBY010000051.1"/>
</dbReference>
<organism evidence="3 4">
    <name type="scientific">Mycoplasma tauri</name>
    <dbReference type="NCBI Taxonomy" id="547987"/>
    <lineage>
        <taxon>Bacteria</taxon>
        <taxon>Bacillati</taxon>
        <taxon>Mycoplasmatota</taxon>
        <taxon>Mollicutes</taxon>
        <taxon>Mycoplasmataceae</taxon>
        <taxon>Mycoplasma</taxon>
    </lineage>
</organism>
<dbReference type="InterPro" id="IPR052557">
    <property type="entry name" value="CAP/Cytokinesis_protein"/>
</dbReference>
<evidence type="ECO:0000256" key="1">
    <source>
        <dbReference type="SAM" id="MobiDB-lite"/>
    </source>
</evidence>
<accession>A0A953NDQ9</accession>
<evidence type="ECO:0000259" key="2">
    <source>
        <dbReference type="SMART" id="SM00460"/>
    </source>
</evidence>
<evidence type="ECO:0000313" key="3">
    <source>
        <dbReference type="EMBL" id="MBZ4195695.1"/>
    </source>
</evidence>
<sequence>MKKIRFLLPTLYSFVLFSVSCVKQEAENKTKDKQNDSLIISNVLKETDTIKTGNSAEAKKPAQQEKKKEQSQTIDIKKQSSSQKSDLNPFNDLNSIEKNITISILSYKNKDANSSWAVLKNNISELIPLLGLNQDIKSKYSIGYANDNNPNVDNNAGTIKNISVKFSHNNQSSVLYFNLNGFYLQNKSLLKNNKNNHKLSKINYPSQKSESFEERKLDNNKIQEMILSTKNTTPNFYSHIDYQITKVNKPLNSVSKTDNKIKLELLDKNQKPVSGVKWFLRTYYPQDAVYSAGQGLEDALVKLDEDGTVTAKEHTGENKSAEIWAEYKGYLFRRDIMILNKTHSDYDVQEEEAREKAIEVAKDWHNLSNYQKALKAYDWITKNIAYEERGPRVDQTAYSAIIEKRTVCTGYTLAFKMFMDILGVPCSTIQGNVRDQNYADDKHIWNLVELDDGWYHVDATWGIDRNKLGNNNYYYFLIGNDDISLNRDFIKPSEKIMGKKYLFSKIDNYISDLKQAQKVIEITKLERPDDKGIVLQTDLKFNDSRKLTDLVSKSIDEHGYLKGSPHINEYMNMRRYLYESLYKISAKNKTNINLMLSAEPNGRFIKIDNLDNIELSIENIDVKGAFIKDVVKKDSSYFVSLINFDNTGECIVAIRVFKDGYKFKLNQDKFKFVVQKHSKPEAYLETYNSDSGILKGVDNSMQYRIFGTEWKDVNSNEILLKGIGTKQILVRRKATADKEASDIQFIYPKKQKDIDFIVKVYNNEIIGVDQTMQYRLKDSDDWININTLRLKNLSDGIYEIRVKPQINVLASDYKEVKISRN</sequence>